<reference evidence="4" key="1">
    <citation type="submission" date="2025-08" db="UniProtKB">
        <authorList>
            <consortium name="Ensembl"/>
        </authorList>
    </citation>
    <scope>IDENTIFICATION</scope>
</reference>
<dbReference type="InterPro" id="IPR003599">
    <property type="entry name" value="Ig_sub"/>
</dbReference>
<dbReference type="Gene3D" id="2.60.40.10">
    <property type="entry name" value="Immunoglobulins"/>
    <property type="match status" value="2"/>
</dbReference>
<sequence length="197" mass="21167">FVFNSLCLSVSDAAFRIVPNRLQAFQYESVSFHCEGLDGSTQWRGIRNTVGFISACSEGTPVLSCTIHRAYPSDSGEYWCETEGGERSNSANITITAGSVILESPVLPVKEGNNVTLSCRKKITVSNLTADFYKDGLLMGSSSTGEMIIHSVSKSDEGLYKCKISGAGESAESWLAVRGETLHCLSSNSSIKSRTAT</sequence>
<keyword evidence="2" id="KW-1015">Disulfide bond</keyword>
<dbReference type="InterPro" id="IPR007110">
    <property type="entry name" value="Ig-like_dom"/>
</dbReference>
<reference evidence="4" key="2">
    <citation type="submission" date="2025-09" db="UniProtKB">
        <authorList>
            <consortium name="Ensembl"/>
        </authorList>
    </citation>
    <scope>IDENTIFICATION</scope>
</reference>
<dbReference type="Ensembl" id="ENSDLAT00005076023.1">
    <property type="protein sequence ID" value="ENSDLAP00005073468.1"/>
    <property type="gene ID" value="ENSDLAG00005028488.1"/>
</dbReference>
<dbReference type="GeneTree" id="ENSGT00990000204125"/>
<dbReference type="PROSITE" id="PS50835">
    <property type="entry name" value="IG_LIKE"/>
    <property type="match status" value="1"/>
</dbReference>
<dbReference type="Proteomes" id="UP000694389">
    <property type="component" value="Unassembled WGS sequence"/>
</dbReference>
<dbReference type="GO" id="GO:0007166">
    <property type="term" value="P:cell surface receptor signaling pathway"/>
    <property type="evidence" value="ECO:0007669"/>
    <property type="project" value="TreeGrafter"/>
</dbReference>
<dbReference type="PANTHER" id="PTHR11481">
    <property type="entry name" value="IMMUNOGLOBULIN FC RECEPTOR"/>
    <property type="match status" value="1"/>
</dbReference>
<accession>A0A8P4KCM8</accession>
<evidence type="ECO:0000256" key="1">
    <source>
        <dbReference type="ARBA" id="ARBA00022729"/>
    </source>
</evidence>
<dbReference type="InterPro" id="IPR050488">
    <property type="entry name" value="Ig_Fc_receptor"/>
</dbReference>
<organism evidence="4 5">
    <name type="scientific">Dicentrarchus labrax</name>
    <name type="common">European seabass</name>
    <name type="synonym">Morone labrax</name>
    <dbReference type="NCBI Taxonomy" id="13489"/>
    <lineage>
        <taxon>Eukaryota</taxon>
        <taxon>Metazoa</taxon>
        <taxon>Chordata</taxon>
        <taxon>Craniata</taxon>
        <taxon>Vertebrata</taxon>
        <taxon>Euteleostomi</taxon>
        <taxon>Actinopterygii</taxon>
        <taxon>Neopterygii</taxon>
        <taxon>Teleostei</taxon>
        <taxon>Neoteleostei</taxon>
        <taxon>Acanthomorphata</taxon>
        <taxon>Eupercaria</taxon>
        <taxon>Moronidae</taxon>
        <taxon>Dicentrarchus</taxon>
    </lineage>
</organism>
<dbReference type="InterPro" id="IPR013783">
    <property type="entry name" value="Ig-like_fold"/>
</dbReference>
<dbReference type="GO" id="GO:0009897">
    <property type="term" value="C:external side of plasma membrane"/>
    <property type="evidence" value="ECO:0007669"/>
    <property type="project" value="TreeGrafter"/>
</dbReference>
<dbReference type="AlphaFoldDB" id="A0A8P4KCM8"/>
<dbReference type="GO" id="GO:0006955">
    <property type="term" value="P:immune response"/>
    <property type="evidence" value="ECO:0007669"/>
    <property type="project" value="TreeGrafter"/>
</dbReference>
<dbReference type="Pfam" id="PF13895">
    <property type="entry name" value="Ig_2"/>
    <property type="match status" value="1"/>
</dbReference>
<evidence type="ECO:0000256" key="2">
    <source>
        <dbReference type="ARBA" id="ARBA00023157"/>
    </source>
</evidence>
<evidence type="ECO:0000313" key="4">
    <source>
        <dbReference type="Ensembl" id="ENSDLAP00005073468.1"/>
    </source>
</evidence>
<feature type="domain" description="Ig-like" evidence="3">
    <location>
        <begin position="91"/>
        <end position="176"/>
    </location>
</feature>
<evidence type="ECO:0000259" key="3">
    <source>
        <dbReference type="PROSITE" id="PS50835"/>
    </source>
</evidence>
<keyword evidence="1" id="KW-0732">Signal</keyword>
<dbReference type="InterPro" id="IPR036179">
    <property type="entry name" value="Ig-like_dom_sf"/>
</dbReference>
<dbReference type="SUPFAM" id="SSF48726">
    <property type="entry name" value="Immunoglobulin"/>
    <property type="match status" value="2"/>
</dbReference>
<evidence type="ECO:0000313" key="5">
    <source>
        <dbReference type="Proteomes" id="UP000694389"/>
    </source>
</evidence>
<dbReference type="GO" id="GO:0004888">
    <property type="term" value="F:transmembrane signaling receptor activity"/>
    <property type="evidence" value="ECO:0007669"/>
    <property type="project" value="TreeGrafter"/>
</dbReference>
<dbReference type="InterPro" id="IPR003598">
    <property type="entry name" value="Ig_sub2"/>
</dbReference>
<dbReference type="SMART" id="SM00409">
    <property type="entry name" value="IG"/>
    <property type="match status" value="2"/>
</dbReference>
<proteinExistence type="predicted"/>
<dbReference type="SMART" id="SM00408">
    <property type="entry name" value="IGc2"/>
    <property type="match status" value="1"/>
</dbReference>
<name>A0A8P4KCM8_DICLA</name>
<dbReference type="PANTHER" id="PTHR11481:SF64">
    <property type="entry name" value="FC RECEPTOR-LIKE PROTEIN 4"/>
    <property type="match status" value="1"/>
</dbReference>
<protein>
    <recommendedName>
        <fullName evidence="3">Ig-like domain-containing protein</fullName>
    </recommendedName>
</protein>
<keyword evidence="5" id="KW-1185">Reference proteome</keyword>